<evidence type="ECO:0000313" key="2">
    <source>
        <dbReference type="EMBL" id="CAG6741316.1"/>
    </source>
</evidence>
<keyword evidence="1" id="KW-0812">Transmembrane</keyword>
<feature type="transmembrane region" description="Helical" evidence="1">
    <location>
        <begin position="57"/>
        <end position="79"/>
    </location>
</feature>
<keyword evidence="1" id="KW-0472">Membrane</keyword>
<dbReference type="EMBL" id="HBUF01425134">
    <property type="protein sequence ID" value="CAG6741316.1"/>
    <property type="molecule type" value="Transcribed_RNA"/>
</dbReference>
<proteinExistence type="predicted"/>
<keyword evidence="1" id="KW-1133">Transmembrane helix</keyword>
<sequence length="102" mass="12136">MEKIKFLFASLAKCFIFIDSLMNPVINIPMISHIRYICYIIFHLNIIFFFISPVINILMISHIKCTICIIIFFFFSVFFKYFCVTRISNPFEDIIFIFQVGP</sequence>
<name>A0A8D8Z7J5_9HEMI</name>
<reference evidence="2" key="1">
    <citation type="submission" date="2021-05" db="EMBL/GenBank/DDBJ databases">
        <authorList>
            <person name="Alioto T."/>
            <person name="Alioto T."/>
            <person name="Gomez Garrido J."/>
        </authorList>
    </citation>
    <scope>NUCLEOTIDE SEQUENCE</scope>
</reference>
<evidence type="ECO:0000256" key="1">
    <source>
        <dbReference type="SAM" id="Phobius"/>
    </source>
</evidence>
<accession>A0A8D8Z7J5</accession>
<feature type="transmembrane region" description="Helical" evidence="1">
    <location>
        <begin position="6"/>
        <end position="26"/>
    </location>
</feature>
<organism evidence="2">
    <name type="scientific">Cacopsylla melanoneura</name>
    <dbReference type="NCBI Taxonomy" id="428564"/>
    <lineage>
        <taxon>Eukaryota</taxon>
        <taxon>Metazoa</taxon>
        <taxon>Ecdysozoa</taxon>
        <taxon>Arthropoda</taxon>
        <taxon>Hexapoda</taxon>
        <taxon>Insecta</taxon>
        <taxon>Pterygota</taxon>
        <taxon>Neoptera</taxon>
        <taxon>Paraneoptera</taxon>
        <taxon>Hemiptera</taxon>
        <taxon>Sternorrhyncha</taxon>
        <taxon>Psylloidea</taxon>
        <taxon>Psyllidae</taxon>
        <taxon>Psyllinae</taxon>
        <taxon>Cacopsylla</taxon>
    </lineage>
</organism>
<protein>
    <submittedName>
        <fullName evidence="2">Uncharacterized protein</fullName>
    </submittedName>
</protein>
<feature type="transmembrane region" description="Helical" evidence="1">
    <location>
        <begin position="33"/>
        <end position="51"/>
    </location>
</feature>
<dbReference type="AlphaFoldDB" id="A0A8D8Z7J5"/>